<dbReference type="GeneID" id="63771389"/>
<evidence type="ECO:0000256" key="2">
    <source>
        <dbReference type="SAM" id="Coils"/>
    </source>
</evidence>
<dbReference type="Pfam" id="PF08614">
    <property type="entry name" value="ATG16"/>
    <property type="match status" value="1"/>
</dbReference>
<feature type="domain" description="Autophagy-related protein 16" evidence="3">
    <location>
        <begin position="7"/>
        <end position="193"/>
    </location>
</feature>
<dbReference type="Proteomes" id="UP000193689">
    <property type="component" value="Unassembled WGS sequence"/>
</dbReference>
<dbReference type="OrthoDB" id="8949486at2759"/>
<dbReference type="AlphaFoldDB" id="A0A1Y2EEP9"/>
<dbReference type="CDD" id="cd22887">
    <property type="entry name" value="Atg16_CCD"/>
    <property type="match status" value="1"/>
</dbReference>
<feature type="coiled-coil region" evidence="2">
    <location>
        <begin position="22"/>
        <end position="49"/>
    </location>
</feature>
<keyword evidence="2" id="KW-0175">Coiled coil</keyword>
<comment type="similarity">
    <text evidence="1">Belongs to the ATG16 family.</text>
</comment>
<dbReference type="InterPro" id="IPR013923">
    <property type="entry name" value="Autophagy-rel_prot_16_dom"/>
</dbReference>
<feature type="coiled-coil region" evidence="2">
    <location>
        <begin position="76"/>
        <end position="110"/>
    </location>
</feature>
<sequence>MPDWRDEYLVNLREAERNNPVNKELIAACSQLADRVAALEAEKAVLQTSMNPAKLTTEKAGKALVVETTPSSDPNIAQLKLDLAEALRAKGQLQHKLKTTDAELQKLRTKTKVEDKRIHDLTTERNALASRLKDRNEELVGKNKMLKDIQDENLTLNIQLNVSDQKAAKVAAENKELVDRWMKRMGQEAEAMNLNLEHRNGR</sequence>
<dbReference type="Gene3D" id="1.20.5.170">
    <property type="match status" value="1"/>
</dbReference>
<evidence type="ECO:0000313" key="5">
    <source>
        <dbReference type="Proteomes" id="UP000193689"/>
    </source>
</evidence>
<evidence type="ECO:0000313" key="4">
    <source>
        <dbReference type="EMBL" id="ORY70039.1"/>
    </source>
</evidence>
<dbReference type="InParanoid" id="A0A1Y2EEP9"/>
<evidence type="ECO:0000259" key="3">
    <source>
        <dbReference type="Pfam" id="PF08614"/>
    </source>
</evidence>
<name>A0A1Y2EEP9_9PEZI</name>
<proteinExistence type="inferred from homology"/>
<comment type="caution">
    <text evidence="4">The sequence shown here is derived from an EMBL/GenBank/DDBJ whole genome shotgun (WGS) entry which is preliminary data.</text>
</comment>
<gene>
    <name evidence="4" type="ORF">BCR38DRAFT_332716</name>
</gene>
<reference evidence="4 5" key="1">
    <citation type="submission" date="2016-07" db="EMBL/GenBank/DDBJ databases">
        <title>Pervasive Adenine N6-methylation of Active Genes in Fungi.</title>
        <authorList>
            <consortium name="DOE Joint Genome Institute"/>
            <person name="Mondo S.J."/>
            <person name="Dannebaum R.O."/>
            <person name="Kuo R.C."/>
            <person name="Labutti K."/>
            <person name="Haridas S."/>
            <person name="Kuo A."/>
            <person name="Salamov A."/>
            <person name="Ahrendt S.R."/>
            <person name="Lipzen A."/>
            <person name="Sullivan W."/>
            <person name="Andreopoulos W.B."/>
            <person name="Clum A."/>
            <person name="Lindquist E."/>
            <person name="Daum C."/>
            <person name="Ramamoorthy G.K."/>
            <person name="Gryganskyi A."/>
            <person name="Culley D."/>
            <person name="Magnuson J.K."/>
            <person name="James T.Y."/>
            <person name="O'Malley M.A."/>
            <person name="Stajich J.E."/>
            <person name="Spatafora J.W."/>
            <person name="Visel A."/>
            <person name="Grigoriev I.V."/>
        </authorList>
    </citation>
    <scope>NUCLEOTIDE SEQUENCE [LARGE SCALE GENOMIC DNA]</scope>
    <source>
        <strain evidence="4 5">CBS 129021</strain>
    </source>
</reference>
<evidence type="ECO:0000256" key="1">
    <source>
        <dbReference type="ARBA" id="ARBA00005331"/>
    </source>
</evidence>
<keyword evidence="5" id="KW-1185">Reference proteome</keyword>
<dbReference type="EMBL" id="MCFJ01000002">
    <property type="protein sequence ID" value="ORY70039.1"/>
    <property type="molecule type" value="Genomic_DNA"/>
</dbReference>
<dbReference type="STRING" id="1141098.A0A1Y2EEP9"/>
<accession>A0A1Y2EEP9</accession>
<protein>
    <submittedName>
        <fullName evidence="4">Autophagy protein 16</fullName>
    </submittedName>
</protein>
<organism evidence="4 5">
    <name type="scientific">Pseudomassariella vexata</name>
    <dbReference type="NCBI Taxonomy" id="1141098"/>
    <lineage>
        <taxon>Eukaryota</taxon>
        <taxon>Fungi</taxon>
        <taxon>Dikarya</taxon>
        <taxon>Ascomycota</taxon>
        <taxon>Pezizomycotina</taxon>
        <taxon>Sordariomycetes</taxon>
        <taxon>Xylariomycetidae</taxon>
        <taxon>Amphisphaeriales</taxon>
        <taxon>Pseudomassariaceae</taxon>
        <taxon>Pseudomassariella</taxon>
    </lineage>
</organism>
<dbReference type="RefSeq" id="XP_040719989.1">
    <property type="nucleotide sequence ID" value="XM_040855177.1"/>
</dbReference>